<dbReference type="RefSeq" id="WP_117807158.1">
    <property type="nucleotide sequence ID" value="NZ_JACOOX010000002.1"/>
</dbReference>
<accession>A0A8I0DU45</accession>
<comment type="caution">
    <text evidence="2">The sequence shown here is derived from an EMBL/GenBank/DDBJ whole genome shotgun (WGS) entry which is preliminary data.</text>
</comment>
<evidence type="ECO:0000313" key="2">
    <source>
        <dbReference type="EMBL" id="MBC5661917.1"/>
    </source>
</evidence>
<sequence length="96" mass="10527">MRRIWNMTADAGKGKSKQHLIKMFLLLNSIVWGVIAVVVAVTLKGIGLMSSWSMAESILVSAGYGICLVGLIGGIVCILQNDGPDRTYLEQRQEEY</sequence>
<organism evidence="2 3">
    <name type="scientific">Coprococcus hominis</name>
    <name type="common">ex Liu et al. 2022</name>
    <dbReference type="NCBI Taxonomy" id="2763039"/>
    <lineage>
        <taxon>Bacteria</taxon>
        <taxon>Bacillati</taxon>
        <taxon>Bacillota</taxon>
        <taxon>Clostridia</taxon>
        <taxon>Lachnospirales</taxon>
        <taxon>Lachnospiraceae</taxon>
        <taxon>Coprococcus</taxon>
    </lineage>
</organism>
<keyword evidence="1" id="KW-0472">Membrane</keyword>
<protein>
    <submittedName>
        <fullName evidence="2">Uncharacterized protein</fullName>
    </submittedName>
</protein>
<reference evidence="2 3" key="1">
    <citation type="submission" date="2020-08" db="EMBL/GenBank/DDBJ databases">
        <title>Genome public.</title>
        <authorList>
            <person name="Liu C."/>
            <person name="Sun Q."/>
        </authorList>
    </citation>
    <scope>NUCLEOTIDE SEQUENCE [LARGE SCALE GENOMIC DNA]</scope>
    <source>
        <strain evidence="2 3">NSJ-10</strain>
    </source>
</reference>
<dbReference type="EMBL" id="JACOOX010000002">
    <property type="protein sequence ID" value="MBC5661917.1"/>
    <property type="molecule type" value="Genomic_DNA"/>
</dbReference>
<keyword evidence="3" id="KW-1185">Reference proteome</keyword>
<gene>
    <name evidence="2" type="ORF">H8S09_03235</name>
</gene>
<keyword evidence="1" id="KW-0812">Transmembrane</keyword>
<keyword evidence="1" id="KW-1133">Transmembrane helix</keyword>
<evidence type="ECO:0000313" key="3">
    <source>
        <dbReference type="Proteomes" id="UP000615234"/>
    </source>
</evidence>
<feature type="transmembrane region" description="Helical" evidence="1">
    <location>
        <begin position="58"/>
        <end position="79"/>
    </location>
</feature>
<feature type="transmembrane region" description="Helical" evidence="1">
    <location>
        <begin position="20"/>
        <end position="46"/>
    </location>
</feature>
<dbReference type="Proteomes" id="UP000615234">
    <property type="component" value="Unassembled WGS sequence"/>
</dbReference>
<proteinExistence type="predicted"/>
<dbReference type="AlphaFoldDB" id="A0A8I0DU45"/>
<name>A0A8I0DU45_9FIRM</name>
<evidence type="ECO:0000256" key="1">
    <source>
        <dbReference type="SAM" id="Phobius"/>
    </source>
</evidence>